<keyword evidence="2" id="KW-0732">Signal</keyword>
<keyword evidence="4" id="KW-1185">Reference proteome</keyword>
<proteinExistence type="predicted"/>
<organism evidence="3 4">
    <name type="scientific">Methylovirgula ligni</name>
    <dbReference type="NCBI Taxonomy" id="569860"/>
    <lineage>
        <taxon>Bacteria</taxon>
        <taxon>Pseudomonadati</taxon>
        <taxon>Pseudomonadota</taxon>
        <taxon>Alphaproteobacteria</taxon>
        <taxon>Hyphomicrobiales</taxon>
        <taxon>Beijerinckiaceae</taxon>
        <taxon>Methylovirgula</taxon>
    </lineage>
</organism>
<comment type="caution">
    <text evidence="3">The sequence shown here is derived from an EMBL/GenBank/DDBJ whole genome shotgun (WGS) entry which is preliminary data.</text>
</comment>
<reference evidence="3 4" key="1">
    <citation type="submission" date="2018-08" db="EMBL/GenBank/DDBJ databases">
        <title>Genomic Encyclopedia of Type Strains, Phase IV (KMG-IV): sequencing the most valuable type-strain genomes for metagenomic binning, comparative biology and taxonomic classification.</title>
        <authorList>
            <person name="Goeker M."/>
        </authorList>
    </citation>
    <scope>NUCLEOTIDE SEQUENCE [LARGE SCALE GENOMIC DNA]</scope>
    <source>
        <strain evidence="3 4">BW863</strain>
    </source>
</reference>
<dbReference type="EMBL" id="QUMO01000005">
    <property type="protein sequence ID" value="REF84175.1"/>
    <property type="molecule type" value="Genomic_DNA"/>
</dbReference>
<gene>
    <name evidence="3" type="ORF">DES32_3022</name>
</gene>
<name>A0A3D9YNT5_9HYPH</name>
<feature type="region of interest" description="Disordered" evidence="1">
    <location>
        <begin position="19"/>
        <end position="93"/>
    </location>
</feature>
<feature type="compositionally biased region" description="Polar residues" evidence="1">
    <location>
        <begin position="21"/>
        <end position="51"/>
    </location>
</feature>
<evidence type="ECO:0000256" key="1">
    <source>
        <dbReference type="SAM" id="MobiDB-lite"/>
    </source>
</evidence>
<protein>
    <submittedName>
        <fullName evidence="3">Uncharacterized protein</fullName>
    </submittedName>
</protein>
<dbReference type="AlphaFoldDB" id="A0A3D9YNT5"/>
<feature type="signal peptide" evidence="2">
    <location>
        <begin position="1"/>
        <end position="20"/>
    </location>
</feature>
<evidence type="ECO:0000256" key="2">
    <source>
        <dbReference type="SAM" id="SignalP"/>
    </source>
</evidence>
<sequence length="93" mass="9037">MKFLVLAAALSLASPGLCLAQTSMPSTNPDAHSKPSTSPQQPVGSNMTEQGQAKPCSDQASGTSDRTGGSGHTSTASGGADSNPSGKVGSGSC</sequence>
<feature type="chain" id="PRO_5017802936" evidence="2">
    <location>
        <begin position="21"/>
        <end position="93"/>
    </location>
</feature>
<evidence type="ECO:0000313" key="4">
    <source>
        <dbReference type="Proteomes" id="UP000256900"/>
    </source>
</evidence>
<evidence type="ECO:0000313" key="3">
    <source>
        <dbReference type="EMBL" id="REF84175.1"/>
    </source>
</evidence>
<accession>A0A3D9YNT5</accession>
<dbReference type="Proteomes" id="UP000256900">
    <property type="component" value="Unassembled WGS sequence"/>
</dbReference>